<dbReference type="SUPFAM" id="SSF51735">
    <property type="entry name" value="NAD(P)-binding Rossmann-fold domains"/>
    <property type="match status" value="1"/>
</dbReference>
<dbReference type="PANTHER" id="PTHR43669:SF3">
    <property type="entry name" value="ALCOHOL DEHYDROGENASE, PUTATIVE (AFU_ORTHOLOGUE AFUA_3G03445)-RELATED"/>
    <property type="match status" value="1"/>
</dbReference>
<gene>
    <name evidence="4" type="ORF">MMF94_31080</name>
</gene>
<dbReference type="Proteomes" id="UP001299970">
    <property type="component" value="Unassembled WGS sequence"/>
</dbReference>
<dbReference type="Gene3D" id="3.40.50.720">
    <property type="entry name" value="NAD(P)-binding Rossmann-like Domain"/>
    <property type="match status" value="1"/>
</dbReference>
<proteinExistence type="inferred from homology"/>
<dbReference type="InterPro" id="IPR036291">
    <property type="entry name" value="NAD(P)-bd_dom_sf"/>
</dbReference>
<sequence length="272" mass="28922">MDLGLTDKVVVITGGSSGIGLETARHFASEGARVVLAARREEQLAKAAASIAESTGATVDTLSTDVTKLADLDRLVAYVTSTHGRIDVLVNNAGNGTYKPFLDVTDEELVQGMEINFFAQFRLTQRFAPMMIEQGGGVVVNVTGETAIRVTQPPFRSSCTGPAKAAENRLSKILATELGEHGIRVVAVVPGFVNTEERFARWGEGLGDGLDAQNDRAAAAERRREWGRGIARPGHEWGTPQELADLIVFAASKRATFVNGAVLVADGGDDKS</sequence>
<keyword evidence="5" id="KW-1185">Reference proteome</keyword>
<name>A0ABS9TNQ7_9PSEU</name>
<evidence type="ECO:0000313" key="5">
    <source>
        <dbReference type="Proteomes" id="UP001299970"/>
    </source>
</evidence>
<reference evidence="4 5" key="1">
    <citation type="submission" date="2022-03" db="EMBL/GenBank/DDBJ databases">
        <title>Pseudonocardia alaer sp. nov., a novel actinomycete isolated from reed forest soil.</title>
        <authorList>
            <person name="Wang L."/>
        </authorList>
    </citation>
    <scope>NUCLEOTIDE SEQUENCE [LARGE SCALE GENOMIC DNA]</scope>
    <source>
        <strain evidence="4 5">Y-16303</strain>
    </source>
</reference>
<organism evidence="4 5">
    <name type="scientific">Pseudonocardia alaniniphila</name>
    <dbReference type="NCBI Taxonomy" id="75291"/>
    <lineage>
        <taxon>Bacteria</taxon>
        <taxon>Bacillati</taxon>
        <taxon>Actinomycetota</taxon>
        <taxon>Actinomycetes</taxon>
        <taxon>Pseudonocardiales</taxon>
        <taxon>Pseudonocardiaceae</taxon>
        <taxon>Pseudonocardia</taxon>
    </lineage>
</organism>
<comment type="caution">
    <text evidence="4">The sequence shown here is derived from an EMBL/GenBank/DDBJ whole genome shotgun (WGS) entry which is preliminary data.</text>
</comment>
<dbReference type="PANTHER" id="PTHR43669">
    <property type="entry name" value="5-KETO-D-GLUCONATE 5-REDUCTASE"/>
    <property type="match status" value="1"/>
</dbReference>
<dbReference type="EMBL" id="JAKXMK010000030">
    <property type="protein sequence ID" value="MCH6170167.1"/>
    <property type="molecule type" value="Genomic_DNA"/>
</dbReference>
<dbReference type="PRINTS" id="PR00081">
    <property type="entry name" value="GDHRDH"/>
</dbReference>
<evidence type="ECO:0000313" key="4">
    <source>
        <dbReference type="EMBL" id="MCH6170167.1"/>
    </source>
</evidence>
<evidence type="ECO:0000256" key="1">
    <source>
        <dbReference type="ARBA" id="ARBA00006484"/>
    </source>
</evidence>
<evidence type="ECO:0000256" key="2">
    <source>
        <dbReference type="ARBA" id="ARBA00023002"/>
    </source>
</evidence>
<evidence type="ECO:0000256" key="3">
    <source>
        <dbReference type="RuleBase" id="RU000363"/>
    </source>
</evidence>
<accession>A0ABS9TNQ7</accession>
<dbReference type="InterPro" id="IPR002347">
    <property type="entry name" value="SDR_fam"/>
</dbReference>
<keyword evidence="2" id="KW-0560">Oxidoreductase</keyword>
<comment type="similarity">
    <text evidence="1 3">Belongs to the short-chain dehydrogenases/reductases (SDR) family.</text>
</comment>
<dbReference type="RefSeq" id="WP_241040976.1">
    <property type="nucleotide sequence ID" value="NZ_BAAAJF010000049.1"/>
</dbReference>
<dbReference type="Pfam" id="PF00106">
    <property type="entry name" value="adh_short"/>
    <property type="match status" value="1"/>
</dbReference>
<dbReference type="CDD" id="cd05233">
    <property type="entry name" value="SDR_c"/>
    <property type="match status" value="1"/>
</dbReference>
<dbReference type="PRINTS" id="PR00080">
    <property type="entry name" value="SDRFAMILY"/>
</dbReference>
<protein>
    <submittedName>
        <fullName evidence="4">SDR family oxidoreductase</fullName>
    </submittedName>
</protein>